<evidence type="ECO:0000256" key="1">
    <source>
        <dbReference type="SAM" id="SignalP"/>
    </source>
</evidence>
<organism evidence="2 3">
    <name type="scientific">Shiella aurantiaca</name>
    <dbReference type="NCBI Taxonomy" id="3058365"/>
    <lineage>
        <taxon>Bacteria</taxon>
        <taxon>Pseudomonadati</taxon>
        <taxon>Bacteroidota</taxon>
        <taxon>Cytophagia</taxon>
        <taxon>Cytophagales</taxon>
        <taxon>Shiellaceae</taxon>
        <taxon>Shiella</taxon>
    </lineage>
</organism>
<protein>
    <submittedName>
        <fullName evidence="2">Uncharacterized protein</fullName>
    </submittedName>
</protein>
<comment type="caution">
    <text evidence="2">The sequence shown here is derived from an EMBL/GenBank/DDBJ whole genome shotgun (WGS) entry which is preliminary data.</text>
</comment>
<dbReference type="RefSeq" id="WP_320004473.1">
    <property type="nucleotide sequence ID" value="NZ_JAUHJS010000005.1"/>
</dbReference>
<keyword evidence="1" id="KW-0732">Signal</keyword>
<reference evidence="2" key="1">
    <citation type="submission" date="2023-06" db="EMBL/GenBank/DDBJ databases">
        <title>Cytophagales bacterium Strain LB-30, isolated from soil.</title>
        <authorList>
            <person name="Liu B."/>
        </authorList>
    </citation>
    <scope>NUCLEOTIDE SEQUENCE</scope>
    <source>
        <strain evidence="2">LB-30</strain>
    </source>
</reference>
<dbReference type="Proteomes" id="UP001168552">
    <property type="component" value="Unassembled WGS sequence"/>
</dbReference>
<dbReference type="EMBL" id="JAUHJS010000005">
    <property type="protein sequence ID" value="MDN4165937.1"/>
    <property type="molecule type" value="Genomic_DNA"/>
</dbReference>
<accession>A0ABT8F655</accession>
<feature type="chain" id="PRO_5045133723" evidence="1">
    <location>
        <begin position="20"/>
        <end position="233"/>
    </location>
</feature>
<evidence type="ECO:0000313" key="2">
    <source>
        <dbReference type="EMBL" id="MDN4165937.1"/>
    </source>
</evidence>
<name>A0ABT8F655_9BACT</name>
<keyword evidence="3" id="KW-1185">Reference proteome</keyword>
<proteinExistence type="predicted"/>
<sequence>MKKHVLFISLLCLSSFGGAQGLKSIVYDTEVAPNPNSFQPLPLPEPNTTGQTYLHEEWSVGDLTVQSGVIKQLPLRFDVYNNQIEINTEEGIKVCPIELVKTVKYTTPVFEEVILVNSSQIVANSSFQRNKLLKVEYLGEYSLLKGFSTRIIEASYRPEFGAGSRTHRIVINEQYYLQNENRIIPLEKSFEDSEELRKEEQDLIKNYKKQNKIRSKNQESLIELIEFLNNKGA</sequence>
<feature type="signal peptide" evidence="1">
    <location>
        <begin position="1"/>
        <end position="19"/>
    </location>
</feature>
<evidence type="ECO:0000313" key="3">
    <source>
        <dbReference type="Proteomes" id="UP001168552"/>
    </source>
</evidence>
<gene>
    <name evidence="2" type="ORF">QWY31_10515</name>
</gene>